<keyword evidence="1 8" id="KW-0645">Protease</keyword>
<evidence type="ECO:0000256" key="6">
    <source>
        <dbReference type="PIRSR" id="PIRSR627057-1"/>
    </source>
</evidence>
<feature type="transmembrane region" description="Helical" evidence="9">
    <location>
        <begin position="104"/>
        <end position="125"/>
    </location>
</feature>
<protein>
    <submittedName>
        <fullName evidence="12">Peptidase M48</fullName>
    </submittedName>
</protein>
<evidence type="ECO:0000259" key="11">
    <source>
        <dbReference type="Pfam" id="PF16491"/>
    </source>
</evidence>
<keyword evidence="9" id="KW-0812">Transmembrane</keyword>
<keyword evidence="5 8" id="KW-0482">Metalloprotease</keyword>
<evidence type="ECO:0000256" key="8">
    <source>
        <dbReference type="RuleBase" id="RU003983"/>
    </source>
</evidence>
<comment type="similarity">
    <text evidence="8">Belongs to the peptidase M48 family.</text>
</comment>
<feature type="domain" description="Peptidase M48" evidence="10">
    <location>
        <begin position="209"/>
        <end position="415"/>
    </location>
</feature>
<keyword evidence="13" id="KW-1185">Reference proteome</keyword>
<dbReference type="AlphaFoldDB" id="A0A073K0S7"/>
<feature type="transmembrane region" description="Helical" evidence="9">
    <location>
        <begin position="288"/>
        <end position="306"/>
    </location>
</feature>
<dbReference type="GO" id="GO:0004222">
    <property type="term" value="F:metalloendopeptidase activity"/>
    <property type="evidence" value="ECO:0007669"/>
    <property type="project" value="InterPro"/>
</dbReference>
<feature type="binding site" evidence="7">
    <location>
        <position position="278"/>
    </location>
    <ligand>
        <name>Zn(2+)</name>
        <dbReference type="ChEBI" id="CHEBI:29105"/>
        <note>catalytic</note>
    </ligand>
</feature>
<evidence type="ECO:0000256" key="9">
    <source>
        <dbReference type="SAM" id="Phobius"/>
    </source>
</evidence>
<proteinExistence type="inferred from homology"/>
<dbReference type="InterPro" id="IPR027057">
    <property type="entry name" value="CAXX_Prtase_1"/>
</dbReference>
<dbReference type="Proteomes" id="UP000027822">
    <property type="component" value="Unassembled WGS sequence"/>
</dbReference>
<feature type="transmembrane region" description="Helical" evidence="9">
    <location>
        <begin position="5"/>
        <end position="25"/>
    </location>
</feature>
<reference evidence="12 13" key="1">
    <citation type="submission" date="2014-06" db="EMBL/GenBank/DDBJ databases">
        <title>Draft genome sequence of Bacillus manliponensis JCM 15802 (MCCC 1A00708).</title>
        <authorList>
            <person name="Lai Q."/>
            <person name="Liu Y."/>
            <person name="Shao Z."/>
        </authorList>
    </citation>
    <scope>NUCLEOTIDE SEQUENCE [LARGE SCALE GENOMIC DNA]</scope>
    <source>
        <strain evidence="12 13">JCM 15802</strain>
    </source>
</reference>
<dbReference type="STRING" id="574376.BAMA_17105"/>
<keyword evidence="4 7" id="KW-0862">Zinc</keyword>
<feature type="transmembrane region" description="Helical" evidence="9">
    <location>
        <begin position="152"/>
        <end position="169"/>
    </location>
</feature>
<dbReference type="Pfam" id="PF01435">
    <property type="entry name" value="Peptidase_M48"/>
    <property type="match status" value="1"/>
</dbReference>
<dbReference type="PANTHER" id="PTHR10120">
    <property type="entry name" value="CAAX PRENYL PROTEASE 1"/>
    <property type="match status" value="1"/>
</dbReference>
<keyword evidence="9" id="KW-1133">Transmembrane helix</keyword>
<name>A0A073K0S7_9BACI</name>
<evidence type="ECO:0000256" key="2">
    <source>
        <dbReference type="ARBA" id="ARBA00022723"/>
    </source>
</evidence>
<accession>A0A073K0S7</accession>
<evidence type="ECO:0000313" key="12">
    <source>
        <dbReference type="EMBL" id="KEK20166.1"/>
    </source>
</evidence>
<comment type="caution">
    <text evidence="12">The sequence shown here is derived from an EMBL/GenBank/DDBJ whole genome shotgun (WGS) entry which is preliminary data.</text>
</comment>
<feature type="transmembrane region" description="Helical" evidence="9">
    <location>
        <begin position="63"/>
        <end position="83"/>
    </location>
</feature>
<dbReference type="PROSITE" id="PS51257">
    <property type="entry name" value="PROKAR_LIPOPROTEIN"/>
    <property type="match status" value="1"/>
</dbReference>
<dbReference type="InterPro" id="IPR001915">
    <property type="entry name" value="Peptidase_M48"/>
</dbReference>
<feature type="transmembrane region" description="Helical" evidence="9">
    <location>
        <begin position="326"/>
        <end position="346"/>
    </location>
</feature>
<dbReference type="FunFam" id="3.30.2010.10:FF:000010">
    <property type="entry name" value="M48 family peptidase"/>
    <property type="match status" value="1"/>
</dbReference>
<dbReference type="GO" id="GO:0071586">
    <property type="term" value="P:CAAX-box protein processing"/>
    <property type="evidence" value="ECO:0007669"/>
    <property type="project" value="InterPro"/>
</dbReference>
<dbReference type="OrthoDB" id="9781930at2"/>
<gene>
    <name evidence="12" type="ORF">BAMA_17105</name>
</gene>
<evidence type="ECO:0000259" key="10">
    <source>
        <dbReference type="Pfam" id="PF01435"/>
    </source>
</evidence>
<feature type="active site" evidence="6">
    <location>
        <position position="279"/>
    </location>
</feature>
<feature type="binding site" evidence="7">
    <location>
        <position position="282"/>
    </location>
    <ligand>
        <name>Zn(2+)</name>
        <dbReference type="ChEBI" id="CHEBI:29105"/>
        <note>catalytic</note>
    </ligand>
</feature>
<dbReference type="GO" id="GO:0046872">
    <property type="term" value="F:metal ion binding"/>
    <property type="evidence" value="ECO:0007669"/>
    <property type="project" value="UniProtKB-KW"/>
</dbReference>
<evidence type="ECO:0000256" key="3">
    <source>
        <dbReference type="ARBA" id="ARBA00022801"/>
    </source>
</evidence>
<evidence type="ECO:0000256" key="4">
    <source>
        <dbReference type="ARBA" id="ARBA00022833"/>
    </source>
</evidence>
<dbReference type="CDD" id="cd07343">
    <property type="entry name" value="M48A_Zmpste24p_like"/>
    <property type="match status" value="1"/>
</dbReference>
<feature type="active site" description="Proton donor" evidence="6">
    <location>
        <position position="362"/>
    </location>
</feature>
<comment type="cofactor">
    <cofactor evidence="7 8">
        <name>Zn(2+)</name>
        <dbReference type="ChEBI" id="CHEBI:29105"/>
    </cofactor>
    <text evidence="7 8">Binds 1 zinc ion per subunit.</text>
</comment>
<keyword evidence="3 8" id="KW-0378">Hydrolase</keyword>
<evidence type="ECO:0000313" key="13">
    <source>
        <dbReference type="Proteomes" id="UP000027822"/>
    </source>
</evidence>
<evidence type="ECO:0000256" key="1">
    <source>
        <dbReference type="ARBA" id="ARBA00022670"/>
    </source>
</evidence>
<keyword evidence="9" id="KW-0472">Membrane</keyword>
<dbReference type="eggNOG" id="COG0501">
    <property type="taxonomic scope" value="Bacteria"/>
</dbReference>
<keyword evidence="2 7" id="KW-0479">Metal-binding</keyword>
<evidence type="ECO:0000256" key="7">
    <source>
        <dbReference type="PIRSR" id="PIRSR627057-2"/>
    </source>
</evidence>
<dbReference type="Pfam" id="PF16491">
    <property type="entry name" value="Peptidase_M48_N"/>
    <property type="match status" value="1"/>
</dbReference>
<evidence type="ECO:0000256" key="5">
    <source>
        <dbReference type="ARBA" id="ARBA00023049"/>
    </source>
</evidence>
<dbReference type="EMBL" id="JOTN01000004">
    <property type="protein sequence ID" value="KEK20166.1"/>
    <property type="molecule type" value="Genomic_DNA"/>
</dbReference>
<organism evidence="12 13">
    <name type="scientific">Bacillus manliponensis</name>
    <dbReference type="NCBI Taxonomy" id="574376"/>
    <lineage>
        <taxon>Bacteria</taxon>
        <taxon>Bacillati</taxon>
        <taxon>Bacillota</taxon>
        <taxon>Bacilli</taxon>
        <taxon>Bacillales</taxon>
        <taxon>Bacillaceae</taxon>
        <taxon>Bacillus</taxon>
        <taxon>Bacillus cereus group</taxon>
    </lineage>
</organism>
<dbReference type="InterPro" id="IPR032456">
    <property type="entry name" value="Peptidase_M48_N"/>
</dbReference>
<dbReference type="RefSeq" id="WP_034637423.1">
    <property type="nucleotide sequence ID" value="NZ_CBCSJC010000003.1"/>
</dbReference>
<feature type="domain" description="CAAX prenyl protease 1 N-terminal" evidence="11">
    <location>
        <begin position="45"/>
        <end position="204"/>
    </location>
</feature>
<sequence length="420" mass="48987">MRRKIIWGALFLYGCFALFMYWYLFGLNHEIIPDMYKGTSADPQTFMNAKELTLSQEYSKVKYLLFFLSVPFEWLVLLFVLVLGVSKRFETWAKETVKIRTIQIAIYLFYLSLLTTVFSLPIQWIGRKVSVDYGISTQTTANWMKENVIDFWVNYLLMFIVVSVLLWLIQKYPKRWWLCGWALSVPFTLFITFIQPVVIAPLYDEFSTLQNKELEKKILALADEGNVPAEHVYEVNMSEKTNSLNAYVTGIGSNSRIVLWDTTLEQLKDKEILFIMAHEIGHYVMKHIYIGVGMYIVMTFVGMYLISRIVHMCIRKWGHALHISKATSFSVLPLFFLVSSMLSFFVSPAENYISRIEERAADQYALEMTGDGESGVETFQYLSKTSLSQVNPPPLVKFFLYTHPPIFERIVTFEEYEERK</sequence>
<dbReference type="MEROPS" id="M48.009"/>
<feature type="transmembrane region" description="Helical" evidence="9">
    <location>
        <begin position="176"/>
        <end position="203"/>
    </location>
</feature>
<dbReference type="Gene3D" id="3.30.2010.10">
    <property type="entry name" value="Metalloproteases ('zincins'), catalytic domain"/>
    <property type="match status" value="1"/>
</dbReference>
<feature type="binding site" evidence="7">
    <location>
        <position position="358"/>
    </location>
    <ligand>
        <name>Zn(2+)</name>
        <dbReference type="ChEBI" id="CHEBI:29105"/>
        <note>catalytic</note>
    </ligand>
</feature>